<dbReference type="STRING" id="631362.Thi970DRAFT_04100"/>
<name>H8Z556_9GAMM</name>
<proteinExistence type="predicted"/>
<accession>H8Z556</accession>
<dbReference type="AlphaFoldDB" id="H8Z556"/>
<dbReference type="HOGENOM" id="CLU_073853_0_0_6"/>
<sequence>MLARRLWYGAKSARLVGLTGRGMLEEDYSLKEVDSEELRELLAESEALEEPESGASAICDRIASLRSRGLRQALPALMMELERIARETLGAEERITVMHCVKKPVLKAIASLPKPHGPPPSSGNANTLEQRLLLLMIYNLRKTLHEIDRTQSSQYADDDSERIWVLQHLFRFFTRQIRYGIDWDRPLPQHTWRDLHDLFVYLVVRGMVQLSSDFSVSIFDEEFDAEIEYKRALLLGLADRLTNRKAKTEDFFKELKRWASETRLLDPNGLVGQSGLIKLEVTQDDPPLLFEGALAKAFRGWVVRPPEAFREFIDTVNHGDRAPVQA</sequence>
<reference evidence="1 2" key="2">
    <citation type="submission" date="2011-11" db="EMBL/GenBank/DDBJ databases">
        <authorList>
            <consortium name="US DOE Joint Genome Institute"/>
            <person name="Lucas S."/>
            <person name="Han J."/>
            <person name="Lapidus A."/>
            <person name="Cheng J.-F."/>
            <person name="Goodwin L."/>
            <person name="Pitluck S."/>
            <person name="Peters L."/>
            <person name="Ovchinnikova G."/>
            <person name="Zhang X."/>
            <person name="Detter J.C."/>
            <person name="Han C."/>
            <person name="Tapia R."/>
            <person name="Land M."/>
            <person name="Hauser L."/>
            <person name="Kyrpides N."/>
            <person name="Ivanova N."/>
            <person name="Pagani I."/>
            <person name="Vogl K."/>
            <person name="Liu Z."/>
            <person name="Overmann J."/>
            <person name="Frigaard N.-U."/>
            <person name="Bryant D."/>
            <person name="Woyke T."/>
        </authorList>
    </citation>
    <scope>NUCLEOTIDE SEQUENCE [LARGE SCALE GENOMIC DNA]</scope>
    <source>
        <strain evidence="1 2">970</strain>
    </source>
</reference>
<evidence type="ECO:0000313" key="1">
    <source>
        <dbReference type="EMBL" id="EIC20463.1"/>
    </source>
</evidence>
<dbReference type="Proteomes" id="UP000002964">
    <property type="component" value="Unassembled WGS sequence"/>
</dbReference>
<gene>
    <name evidence="1" type="ORF">Thi970DRAFT_04100</name>
</gene>
<reference evidence="2" key="1">
    <citation type="submission" date="2011-06" db="EMBL/GenBank/DDBJ databases">
        <authorList>
            <consortium name="US DOE Joint Genome Institute (JGI-PGF)"/>
            <person name="Lucas S."/>
            <person name="Han J."/>
            <person name="Lapidus A."/>
            <person name="Cheng J.-F."/>
            <person name="Goodwin L."/>
            <person name="Pitluck S."/>
            <person name="Peters L."/>
            <person name="Land M.L."/>
            <person name="Hauser L."/>
            <person name="Vogl K."/>
            <person name="Liu Z."/>
            <person name="Overmann J."/>
            <person name="Frigaard N.-U."/>
            <person name="Bryant D.A."/>
            <person name="Woyke T.J."/>
        </authorList>
    </citation>
    <scope>NUCLEOTIDE SEQUENCE [LARGE SCALE GENOMIC DNA]</scope>
    <source>
        <strain evidence="2">970</strain>
    </source>
</reference>
<keyword evidence="2" id="KW-1185">Reference proteome</keyword>
<dbReference type="eggNOG" id="ENOG502Z9AU">
    <property type="taxonomic scope" value="Bacteria"/>
</dbReference>
<protein>
    <submittedName>
        <fullName evidence="1">Uncharacterized protein</fullName>
    </submittedName>
</protein>
<evidence type="ECO:0000313" key="2">
    <source>
        <dbReference type="Proteomes" id="UP000002964"/>
    </source>
</evidence>
<dbReference type="EMBL" id="JH603170">
    <property type="protein sequence ID" value="EIC20463.1"/>
    <property type="molecule type" value="Genomic_DNA"/>
</dbReference>
<organism evidence="1 2">
    <name type="scientific">Thiorhodovibrio frisius</name>
    <dbReference type="NCBI Taxonomy" id="631362"/>
    <lineage>
        <taxon>Bacteria</taxon>
        <taxon>Pseudomonadati</taxon>
        <taxon>Pseudomonadota</taxon>
        <taxon>Gammaproteobacteria</taxon>
        <taxon>Chromatiales</taxon>
        <taxon>Chromatiaceae</taxon>
        <taxon>Thiorhodovibrio</taxon>
    </lineage>
</organism>